<accession>A0A1X0S948</accession>
<sequence>MAHQERSYCIRWQPWLAVWRETTTMSRCLSCMLNRSRIIECCQTHQLLCLPFSNLNPLLFLLNKPPTSLRVFLKYADSWRFYWPTIYSILSEIDQLQHGYFPPGNQLFGWTFPALV</sequence>
<evidence type="ECO:0000313" key="1">
    <source>
        <dbReference type="EMBL" id="ORE20699.1"/>
    </source>
</evidence>
<reference evidence="1 2" key="1">
    <citation type="journal article" date="2016" name="Proc. Natl. Acad. Sci. U.S.A.">
        <title>Lipid metabolic changes in an early divergent fungus govern the establishment of a mutualistic symbiosis with endobacteria.</title>
        <authorList>
            <person name="Lastovetsky O.A."/>
            <person name="Gaspar M.L."/>
            <person name="Mondo S.J."/>
            <person name="LaButti K.M."/>
            <person name="Sandor L."/>
            <person name="Grigoriev I.V."/>
            <person name="Henry S.A."/>
            <person name="Pawlowska T.E."/>
        </authorList>
    </citation>
    <scope>NUCLEOTIDE SEQUENCE [LARGE SCALE GENOMIC DNA]</scope>
    <source>
        <strain evidence="1 2">ATCC 11559</strain>
    </source>
</reference>
<evidence type="ECO:0000313" key="2">
    <source>
        <dbReference type="Proteomes" id="UP000242381"/>
    </source>
</evidence>
<name>A0A1X0S948_RHIZD</name>
<proteinExistence type="predicted"/>
<dbReference type="AlphaFoldDB" id="A0A1X0S948"/>
<protein>
    <submittedName>
        <fullName evidence="1">Uncharacterized protein</fullName>
    </submittedName>
</protein>
<organism evidence="1 2">
    <name type="scientific">Rhizopus microsporus</name>
    <dbReference type="NCBI Taxonomy" id="58291"/>
    <lineage>
        <taxon>Eukaryota</taxon>
        <taxon>Fungi</taxon>
        <taxon>Fungi incertae sedis</taxon>
        <taxon>Mucoromycota</taxon>
        <taxon>Mucoromycotina</taxon>
        <taxon>Mucoromycetes</taxon>
        <taxon>Mucorales</taxon>
        <taxon>Mucorineae</taxon>
        <taxon>Rhizopodaceae</taxon>
        <taxon>Rhizopus</taxon>
    </lineage>
</organism>
<dbReference type="EMBL" id="KV921290">
    <property type="protein sequence ID" value="ORE20699.1"/>
    <property type="molecule type" value="Genomic_DNA"/>
</dbReference>
<gene>
    <name evidence="1" type="ORF">BCV71DRAFT_279725</name>
</gene>
<dbReference type="Proteomes" id="UP000242381">
    <property type="component" value="Unassembled WGS sequence"/>
</dbReference>